<evidence type="ECO:0000256" key="1">
    <source>
        <dbReference type="SAM" id="SignalP"/>
    </source>
</evidence>
<reference evidence="2" key="1">
    <citation type="submission" date="2023-06" db="EMBL/GenBank/DDBJ databases">
        <title>Genome-scale phylogeny and comparative genomics of the fungal order Sordariales.</title>
        <authorList>
            <consortium name="Lawrence Berkeley National Laboratory"/>
            <person name="Hensen N."/>
            <person name="Bonometti L."/>
            <person name="Westerberg I."/>
            <person name="Brannstrom I.O."/>
            <person name="Guillou S."/>
            <person name="Cros-Aarteil S."/>
            <person name="Calhoun S."/>
            <person name="Haridas S."/>
            <person name="Kuo A."/>
            <person name="Mondo S."/>
            <person name="Pangilinan J."/>
            <person name="Riley R."/>
            <person name="Labutti K."/>
            <person name="Andreopoulos B."/>
            <person name="Lipzen A."/>
            <person name="Chen C."/>
            <person name="Yanf M."/>
            <person name="Daum C."/>
            <person name="Ng V."/>
            <person name="Clum A."/>
            <person name="Steindorff A."/>
            <person name="Ohm R."/>
            <person name="Martin F."/>
            <person name="Silar P."/>
            <person name="Natvig D."/>
            <person name="Lalanne C."/>
            <person name="Gautier V."/>
            <person name="Ament-Velasquez S.L."/>
            <person name="Kruys A."/>
            <person name="Hutchinson M.I."/>
            <person name="Powell A.J."/>
            <person name="Barry K."/>
            <person name="Miller A.N."/>
            <person name="Grigoriev I.V."/>
            <person name="Debuchy R."/>
            <person name="Gladieux P."/>
            <person name="Thoren M.H."/>
            <person name="Johannesson H."/>
        </authorList>
    </citation>
    <scope>NUCLEOTIDE SEQUENCE</scope>
    <source>
        <strain evidence="2">CBS 606.72</strain>
    </source>
</reference>
<evidence type="ECO:0000313" key="3">
    <source>
        <dbReference type="Proteomes" id="UP001175000"/>
    </source>
</evidence>
<feature type="chain" id="PRO_5041321154" evidence="1">
    <location>
        <begin position="19"/>
        <end position="109"/>
    </location>
</feature>
<proteinExistence type="predicted"/>
<name>A0AA39WVP4_9PEZI</name>
<keyword evidence="3" id="KW-1185">Reference proteome</keyword>
<sequence>MPVLWAGLTVVMATPAAAAEAGDSEFAFNLFSDLAPAKVERVVYKDLLFIEDMVVAVPQESKNVLSSVRYSAETAWDGKCTASTTSKEGLEIAPATRTPAEVFDTMLVH</sequence>
<feature type="signal peptide" evidence="1">
    <location>
        <begin position="1"/>
        <end position="18"/>
    </location>
</feature>
<dbReference type="AlphaFoldDB" id="A0AA39WVP4"/>
<comment type="caution">
    <text evidence="2">The sequence shown here is derived from an EMBL/GenBank/DDBJ whole genome shotgun (WGS) entry which is preliminary data.</text>
</comment>
<protein>
    <submittedName>
        <fullName evidence="2">Uncharacterized protein</fullName>
    </submittedName>
</protein>
<keyword evidence="1" id="KW-0732">Signal</keyword>
<dbReference type="Proteomes" id="UP001175000">
    <property type="component" value="Unassembled WGS sequence"/>
</dbReference>
<accession>A0AA39WVP4</accession>
<dbReference type="EMBL" id="JAULSU010000003">
    <property type="protein sequence ID" value="KAK0622406.1"/>
    <property type="molecule type" value="Genomic_DNA"/>
</dbReference>
<evidence type="ECO:0000313" key="2">
    <source>
        <dbReference type="EMBL" id="KAK0622406.1"/>
    </source>
</evidence>
<gene>
    <name evidence="2" type="ORF">B0T14DRAFT_563859</name>
</gene>
<organism evidence="2 3">
    <name type="scientific">Immersiella caudata</name>
    <dbReference type="NCBI Taxonomy" id="314043"/>
    <lineage>
        <taxon>Eukaryota</taxon>
        <taxon>Fungi</taxon>
        <taxon>Dikarya</taxon>
        <taxon>Ascomycota</taxon>
        <taxon>Pezizomycotina</taxon>
        <taxon>Sordariomycetes</taxon>
        <taxon>Sordariomycetidae</taxon>
        <taxon>Sordariales</taxon>
        <taxon>Lasiosphaeriaceae</taxon>
        <taxon>Immersiella</taxon>
    </lineage>
</organism>